<accession>A0A0G1RWK9</accession>
<dbReference type="SUPFAM" id="SSF51161">
    <property type="entry name" value="Trimeric LpxA-like enzymes"/>
    <property type="match status" value="1"/>
</dbReference>
<protein>
    <submittedName>
        <fullName evidence="4">Acetyltransferase</fullName>
    </submittedName>
</protein>
<comment type="similarity">
    <text evidence="1">Belongs to the transferase hexapeptide repeat family.</text>
</comment>
<dbReference type="EMBL" id="LCNT01000002">
    <property type="protein sequence ID" value="KKU61689.1"/>
    <property type="molecule type" value="Genomic_DNA"/>
</dbReference>
<dbReference type="InterPro" id="IPR001451">
    <property type="entry name" value="Hexapep"/>
</dbReference>
<dbReference type="PANTHER" id="PTHR23416:SF23">
    <property type="entry name" value="ACETYLTRANSFERASE C18B11.09C-RELATED"/>
    <property type="match status" value="1"/>
</dbReference>
<evidence type="ECO:0000256" key="3">
    <source>
        <dbReference type="ARBA" id="ARBA00022737"/>
    </source>
</evidence>
<comment type="caution">
    <text evidence="4">The sequence shown here is derived from an EMBL/GenBank/DDBJ whole genome shotgun (WGS) entry which is preliminary data.</text>
</comment>
<dbReference type="Pfam" id="PF00132">
    <property type="entry name" value="Hexapep"/>
    <property type="match status" value="1"/>
</dbReference>
<organism evidence="4 5">
    <name type="scientific">Candidatus Beckwithbacteria bacterium GW2011_GWB1_47_15</name>
    <dbReference type="NCBI Taxonomy" id="1618371"/>
    <lineage>
        <taxon>Bacteria</taxon>
        <taxon>Candidatus Beckwithiibacteriota</taxon>
    </lineage>
</organism>
<dbReference type="CDD" id="cd04647">
    <property type="entry name" value="LbH_MAT_like"/>
    <property type="match status" value="1"/>
</dbReference>
<dbReference type="GO" id="GO:0005829">
    <property type="term" value="C:cytosol"/>
    <property type="evidence" value="ECO:0007669"/>
    <property type="project" value="TreeGrafter"/>
</dbReference>
<dbReference type="InterPro" id="IPR011004">
    <property type="entry name" value="Trimer_LpxA-like_sf"/>
</dbReference>
<name>A0A0G1RWK9_9BACT</name>
<evidence type="ECO:0000256" key="2">
    <source>
        <dbReference type="ARBA" id="ARBA00022679"/>
    </source>
</evidence>
<evidence type="ECO:0000256" key="1">
    <source>
        <dbReference type="ARBA" id="ARBA00007274"/>
    </source>
</evidence>
<dbReference type="Proteomes" id="UP000033860">
    <property type="component" value="Unassembled WGS sequence"/>
</dbReference>
<dbReference type="PROSITE" id="PS00101">
    <property type="entry name" value="HEXAPEP_TRANSFERASES"/>
    <property type="match status" value="1"/>
</dbReference>
<dbReference type="GO" id="GO:0008374">
    <property type="term" value="F:O-acyltransferase activity"/>
    <property type="evidence" value="ECO:0007669"/>
    <property type="project" value="TreeGrafter"/>
</dbReference>
<dbReference type="InterPro" id="IPR051159">
    <property type="entry name" value="Hexapeptide_acetyltransf"/>
</dbReference>
<dbReference type="Gene3D" id="2.160.10.10">
    <property type="entry name" value="Hexapeptide repeat proteins"/>
    <property type="match status" value="1"/>
</dbReference>
<dbReference type="AlphaFoldDB" id="A0A0G1RWK9"/>
<evidence type="ECO:0000313" key="4">
    <source>
        <dbReference type="EMBL" id="KKU61689.1"/>
    </source>
</evidence>
<evidence type="ECO:0000313" key="5">
    <source>
        <dbReference type="Proteomes" id="UP000033860"/>
    </source>
</evidence>
<reference evidence="4 5" key="1">
    <citation type="journal article" date="2015" name="Nature">
        <title>rRNA introns, odd ribosomes, and small enigmatic genomes across a large radiation of phyla.</title>
        <authorList>
            <person name="Brown C.T."/>
            <person name="Hug L.A."/>
            <person name="Thomas B.C."/>
            <person name="Sharon I."/>
            <person name="Castelle C.J."/>
            <person name="Singh A."/>
            <person name="Wilkins M.J."/>
            <person name="Williams K.H."/>
            <person name="Banfield J.F."/>
        </authorList>
    </citation>
    <scope>NUCLEOTIDE SEQUENCE [LARGE SCALE GENOMIC DNA]</scope>
</reference>
<gene>
    <name evidence="4" type="ORF">UX85_C0002G0069</name>
</gene>
<dbReference type="InterPro" id="IPR018357">
    <property type="entry name" value="Hexapep_transf_CS"/>
</dbReference>
<sequence>MSSPFKDKNDQPLTWNQTGSKVIDRFYNYYLDAKVALLWLLGYLPSHSLRKVIFSLSGVKIGRRSTIHIGARFYQPKNVFVGSGTIIGDHATLDGRDKLAIGNHVDIASSVMILNGKHDINSNDFAPVTLPVEIKDFCFVGPRAIIMPGVTLGRGAVVAAGAVVTKSVPEKTIVAGIPARPIGRRRVKNLNYRLGRARLFQ</sequence>
<keyword evidence="2 4" id="KW-0808">Transferase</keyword>
<keyword evidence="3" id="KW-0677">Repeat</keyword>
<dbReference type="PANTHER" id="PTHR23416">
    <property type="entry name" value="SIALIC ACID SYNTHASE-RELATED"/>
    <property type="match status" value="1"/>
</dbReference>
<proteinExistence type="inferred from homology"/>